<dbReference type="EMBL" id="JAALLT010000004">
    <property type="protein sequence ID" value="NGP77674.1"/>
    <property type="molecule type" value="Genomic_DNA"/>
</dbReference>
<accession>A0A6M1T2C8</accession>
<dbReference type="Proteomes" id="UP000473278">
    <property type="component" value="Unassembled WGS sequence"/>
</dbReference>
<dbReference type="Pfam" id="PF03795">
    <property type="entry name" value="YCII"/>
    <property type="match status" value="1"/>
</dbReference>
<keyword evidence="4" id="KW-1185">Reference proteome</keyword>
<gene>
    <name evidence="3" type="ORF">G3570_13585</name>
</gene>
<evidence type="ECO:0000313" key="3">
    <source>
        <dbReference type="EMBL" id="NGP77674.1"/>
    </source>
</evidence>
<dbReference type="Gene3D" id="3.30.70.1060">
    <property type="entry name" value="Dimeric alpha+beta barrel"/>
    <property type="match status" value="1"/>
</dbReference>
<dbReference type="InterPro" id="IPR011008">
    <property type="entry name" value="Dimeric_a/b-barrel"/>
</dbReference>
<reference evidence="3 4" key="1">
    <citation type="submission" date="2020-02" db="EMBL/GenBank/DDBJ databases">
        <title>Balneolaceae bacterium YR4-1, complete genome.</title>
        <authorList>
            <person name="Li Y."/>
            <person name="Wu S."/>
        </authorList>
    </citation>
    <scope>NUCLEOTIDE SEQUENCE [LARGE SCALE GENOMIC DNA]</scope>
    <source>
        <strain evidence="3 4">YR4-1</strain>
    </source>
</reference>
<comment type="similarity">
    <text evidence="1">Belongs to the YciI family.</text>
</comment>
<evidence type="ECO:0000256" key="1">
    <source>
        <dbReference type="ARBA" id="ARBA00007689"/>
    </source>
</evidence>
<sequence length="139" mass="15304">MKSIITLIFVLVTGTILGFAQEKETGPETFEMVWEGQPITMQKYFIVFLKEGPNRNQPEEEARKIQAEHLAYLGGLFKKGVLNLNGPLGDDSEIAGISVYNTATMEEAIKLAEADPAVKAGRLVVEAHPWWLAKGSSVK</sequence>
<evidence type="ECO:0000259" key="2">
    <source>
        <dbReference type="Pfam" id="PF03795"/>
    </source>
</evidence>
<comment type="caution">
    <text evidence="3">The sequence shown here is derived from an EMBL/GenBank/DDBJ whole genome shotgun (WGS) entry which is preliminary data.</text>
</comment>
<feature type="domain" description="YCII-related" evidence="2">
    <location>
        <begin position="52"/>
        <end position="122"/>
    </location>
</feature>
<dbReference type="RefSeq" id="WP_165143276.1">
    <property type="nucleotide sequence ID" value="NZ_JAALLT010000004.1"/>
</dbReference>
<proteinExistence type="inferred from homology"/>
<organism evidence="3 4">
    <name type="scientific">Halalkalibaculum roseum</name>
    <dbReference type="NCBI Taxonomy" id="2709311"/>
    <lineage>
        <taxon>Bacteria</taxon>
        <taxon>Pseudomonadati</taxon>
        <taxon>Balneolota</taxon>
        <taxon>Balneolia</taxon>
        <taxon>Balneolales</taxon>
        <taxon>Balneolaceae</taxon>
        <taxon>Halalkalibaculum</taxon>
    </lineage>
</organism>
<name>A0A6M1T2C8_9BACT</name>
<evidence type="ECO:0000313" key="4">
    <source>
        <dbReference type="Proteomes" id="UP000473278"/>
    </source>
</evidence>
<dbReference type="InterPro" id="IPR005545">
    <property type="entry name" value="YCII"/>
</dbReference>
<protein>
    <recommendedName>
        <fullName evidence="2">YCII-related domain-containing protein</fullName>
    </recommendedName>
</protein>
<dbReference type="SUPFAM" id="SSF54909">
    <property type="entry name" value="Dimeric alpha+beta barrel"/>
    <property type="match status" value="1"/>
</dbReference>
<dbReference type="AlphaFoldDB" id="A0A6M1T2C8"/>